<name>A0AAD6XYZ6_9AGAR</name>
<sequence length="82" mass="9540">MARSRKSNLSSTKLRIVYIQRHALSTEEDKCRYMGLYMVDGSPVEWFANIKRNTPTLLQDFTLFVADFRTKFSDPNIESTAM</sequence>
<dbReference type="Proteomes" id="UP001219525">
    <property type="component" value="Unassembled WGS sequence"/>
</dbReference>
<proteinExistence type="predicted"/>
<comment type="caution">
    <text evidence="1">The sequence shown here is derived from an EMBL/GenBank/DDBJ whole genome shotgun (WGS) entry which is preliminary data.</text>
</comment>
<feature type="non-terminal residue" evidence="1">
    <location>
        <position position="82"/>
    </location>
</feature>
<dbReference type="AlphaFoldDB" id="A0AAD6XYZ6"/>
<reference evidence="1" key="1">
    <citation type="submission" date="2023-03" db="EMBL/GenBank/DDBJ databases">
        <title>Massive genome expansion in bonnet fungi (Mycena s.s.) driven by repeated elements and novel gene families across ecological guilds.</title>
        <authorList>
            <consortium name="Lawrence Berkeley National Laboratory"/>
            <person name="Harder C.B."/>
            <person name="Miyauchi S."/>
            <person name="Viragh M."/>
            <person name="Kuo A."/>
            <person name="Thoen E."/>
            <person name="Andreopoulos B."/>
            <person name="Lu D."/>
            <person name="Skrede I."/>
            <person name="Drula E."/>
            <person name="Henrissat B."/>
            <person name="Morin E."/>
            <person name="Kohler A."/>
            <person name="Barry K."/>
            <person name="LaButti K."/>
            <person name="Morin E."/>
            <person name="Salamov A."/>
            <person name="Lipzen A."/>
            <person name="Mereny Z."/>
            <person name="Hegedus B."/>
            <person name="Baldrian P."/>
            <person name="Stursova M."/>
            <person name="Weitz H."/>
            <person name="Taylor A."/>
            <person name="Grigoriev I.V."/>
            <person name="Nagy L.G."/>
            <person name="Martin F."/>
            <person name="Kauserud H."/>
        </authorList>
    </citation>
    <scope>NUCLEOTIDE SEQUENCE</scope>
    <source>
        <strain evidence="1">9144</strain>
    </source>
</reference>
<protein>
    <recommendedName>
        <fullName evidence="3">Retrotransposon gag domain-containing protein</fullName>
    </recommendedName>
</protein>
<evidence type="ECO:0008006" key="3">
    <source>
        <dbReference type="Google" id="ProtNLM"/>
    </source>
</evidence>
<dbReference type="EMBL" id="JARJCW010000185">
    <property type="protein sequence ID" value="KAJ7187720.1"/>
    <property type="molecule type" value="Genomic_DNA"/>
</dbReference>
<keyword evidence="2" id="KW-1185">Reference proteome</keyword>
<evidence type="ECO:0000313" key="2">
    <source>
        <dbReference type="Proteomes" id="UP001219525"/>
    </source>
</evidence>
<accession>A0AAD6XYZ6</accession>
<organism evidence="1 2">
    <name type="scientific">Mycena pura</name>
    <dbReference type="NCBI Taxonomy" id="153505"/>
    <lineage>
        <taxon>Eukaryota</taxon>
        <taxon>Fungi</taxon>
        <taxon>Dikarya</taxon>
        <taxon>Basidiomycota</taxon>
        <taxon>Agaricomycotina</taxon>
        <taxon>Agaricomycetes</taxon>
        <taxon>Agaricomycetidae</taxon>
        <taxon>Agaricales</taxon>
        <taxon>Marasmiineae</taxon>
        <taxon>Mycenaceae</taxon>
        <taxon>Mycena</taxon>
    </lineage>
</organism>
<gene>
    <name evidence="1" type="ORF">GGX14DRAFT_485319</name>
</gene>
<evidence type="ECO:0000313" key="1">
    <source>
        <dbReference type="EMBL" id="KAJ7187720.1"/>
    </source>
</evidence>